<keyword evidence="3" id="KW-0067">ATP-binding</keyword>
<sequence>MGIDACPLPADSLRIEVPATADRLADVRRRLSTWLEQVGVSGTGAADIVLAVNEACTNCVEHAYRDIDTGVIQVEAAVEDGRISVCIADFGLWRTPSPEPTTRGRGLLIIDAMSDDVRMAHDTSGTTVRISFDLGSNDFRAAAAERPGRKTHRSDAQRS</sequence>
<dbReference type="InterPro" id="IPR003594">
    <property type="entry name" value="HATPase_dom"/>
</dbReference>
<keyword evidence="1" id="KW-0418">Kinase</keyword>
<accession>A0ABT2MJP6</accession>
<dbReference type="PANTHER" id="PTHR35526:SF3">
    <property type="entry name" value="ANTI-SIGMA-F FACTOR RSBW"/>
    <property type="match status" value="1"/>
</dbReference>
<dbReference type="EMBL" id="JAODWD010000006">
    <property type="protein sequence ID" value="MCT7661645.1"/>
    <property type="molecule type" value="Genomic_DNA"/>
</dbReference>
<comment type="caution">
    <text evidence="3">The sequence shown here is derived from an EMBL/GenBank/DDBJ whole genome shotgun (WGS) entry which is preliminary data.</text>
</comment>
<evidence type="ECO:0000259" key="2">
    <source>
        <dbReference type="Pfam" id="PF13581"/>
    </source>
</evidence>
<keyword evidence="4" id="KW-1185">Reference proteome</keyword>
<keyword evidence="3" id="KW-0547">Nucleotide-binding</keyword>
<dbReference type="Gene3D" id="3.30.565.10">
    <property type="entry name" value="Histidine kinase-like ATPase, C-terminal domain"/>
    <property type="match status" value="1"/>
</dbReference>
<keyword evidence="1" id="KW-0723">Serine/threonine-protein kinase</keyword>
<dbReference type="CDD" id="cd16936">
    <property type="entry name" value="HATPase_RsbW-like"/>
    <property type="match status" value="1"/>
</dbReference>
<proteinExistence type="predicted"/>
<dbReference type="RefSeq" id="WP_260995684.1">
    <property type="nucleotide sequence ID" value="NZ_JAODWD010000006.1"/>
</dbReference>
<keyword evidence="1" id="KW-0808">Transferase</keyword>
<feature type="domain" description="Histidine kinase/HSP90-like ATPase" evidence="2">
    <location>
        <begin position="17"/>
        <end position="131"/>
    </location>
</feature>
<evidence type="ECO:0000256" key="1">
    <source>
        <dbReference type="ARBA" id="ARBA00022527"/>
    </source>
</evidence>
<dbReference type="PANTHER" id="PTHR35526">
    <property type="entry name" value="ANTI-SIGMA-F FACTOR RSBW-RELATED"/>
    <property type="match status" value="1"/>
</dbReference>
<name>A0ABT2MJP6_9MYCO</name>
<dbReference type="InterPro" id="IPR036890">
    <property type="entry name" value="HATPase_C_sf"/>
</dbReference>
<dbReference type="SUPFAM" id="SSF55874">
    <property type="entry name" value="ATPase domain of HSP90 chaperone/DNA topoisomerase II/histidine kinase"/>
    <property type="match status" value="1"/>
</dbReference>
<dbReference type="Pfam" id="PF13581">
    <property type="entry name" value="HATPase_c_2"/>
    <property type="match status" value="1"/>
</dbReference>
<protein>
    <submittedName>
        <fullName evidence="3">ATP-binding protein</fullName>
    </submittedName>
</protein>
<dbReference type="InterPro" id="IPR050267">
    <property type="entry name" value="Anti-sigma-factor_SerPK"/>
</dbReference>
<gene>
    <name evidence="3" type="ORF">N4S67_24900</name>
</gene>
<dbReference type="GO" id="GO:0005524">
    <property type="term" value="F:ATP binding"/>
    <property type="evidence" value="ECO:0007669"/>
    <property type="project" value="UniProtKB-KW"/>
</dbReference>
<evidence type="ECO:0000313" key="4">
    <source>
        <dbReference type="Proteomes" id="UP001206639"/>
    </source>
</evidence>
<dbReference type="Proteomes" id="UP001206639">
    <property type="component" value="Unassembled WGS sequence"/>
</dbReference>
<reference evidence="4" key="1">
    <citation type="submission" date="2023-07" db="EMBL/GenBank/DDBJ databases">
        <authorList>
            <person name="Deng Y."/>
            <person name="Zhang Y.-Q."/>
        </authorList>
    </citation>
    <scope>NUCLEOTIDE SEQUENCE [LARGE SCALE GENOMIC DNA]</scope>
    <source>
        <strain evidence="4">CPCC 205710</strain>
    </source>
</reference>
<evidence type="ECO:0000313" key="3">
    <source>
        <dbReference type="EMBL" id="MCT7661645.1"/>
    </source>
</evidence>
<organism evidence="3 4">
    <name type="scientific">Mycobacterium deserti</name>
    <dbReference type="NCBI Taxonomy" id="2978347"/>
    <lineage>
        <taxon>Bacteria</taxon>
        <taxon>Bacillati</taxon>
        <taxon>Actinomycetota</taxon>
        <taxon>Actinomycetes</taxon>
        <taxon>Mycobacteriales</taxon>
        <taxon>Mycobacteriaceae</taxon>
        <taxon>Mycobacterium</taxon>
    </lineage>
</organism>